<dbReference type="PANTHER" id="PTHR10605:SF56">
    <property type="entry name" value="BIFUNCTIONAL HEPARAN SULFATE N-DEACETYLASE_N-SULFOTRANSFERASE"/>
    <property type="match status" value="1"/>
</dbReference>
<comment type="caution">
    <text evidence="5">The sequence shown here is derived from an EMBL/GenBank/DDBJ whole genome shotgun (WGS) entry which is preliminary data.</text>
</comment>
<dbReference type="AlphaFoldDB" id="A0A6I4SXH3"/>
<reference evidence="5 6" key="1">
    <citation type="submission" date="2019-12" db="EMBL/GenBank/DDBJ databases">
        <title>Genomic-based taxomic classification of the family Erythrobacteraceae.</title>
        <authorList>
            <person name="Xu L."/>
        </authorList>
    </citation>
    <scope>NUCLEOTIDE SEQUENCE [LARGE SCALE GENOMIC DNA]</scope>
    <source>
        <strain evidence="5 6">MCCC 1K01500</strain>
    </source>
</reference>
<protein>
    <recommendedName>
        <fullName evidence="4">Sulfotransferase domain-containing protein</fullName>
    </recommendedName>
</protein>
<sequence length="341" mass="39317">MARYPDFLIFGAAKSGTTTLFDFLRRHPQVFLPEIKEPEFYSIDEKFLTARAWYEGLFAQARIDQVVGEGSQTYSMWPHFAKAPERIATELPNVKLVYIMRDPIERAYSFYLQLVKMGQITRQNFRISRTFEECLFPDMYPDRCSHETFMGSLAGIFPDDPGLFLDPSDYALQIERYSKFYSRDRFHLMVFEEIIADCAHQIESLFRFLGLTELGGMHSISSAKTNVSSDYFATAQAMDAMMRAKRNTTLTRIASITPNPIKALTKRALLLYSAREKSISLSRPAPMQPQTRVWLQEYFAPRLKRLAELTDLDVSIWTSRWNSPENGQPNRSDASANTQII</sequence>
<dbReference type="SUPFAM" id="SSF52540">
    <property type="entry name" value="P-loop containing nucleoside triphosphate hydrolases"/>
    <property type="match status" value="1"/>
</dbReference>
<keyword evidence="1" id="KW-0808">Transferase</keyword>
<dbReference type="GO" id="GO:0008146">
    <property type="term" value="F:sulfotransferase activity"/>
    <property type="evidence" value="ECO:0007669"/>
    <property type="project" value="InterPro"/>
</dbReference>
<evidence type="ECO:0000313" key="6">
    <source>
        <dbReference type="Proteomes" id="UP000433652"/>
    </source>
</evidence>
<dbReference type="InterPro" id="IPR000863">
    <property type="entry name" value="Sulfotransferase_dom"/>
</dbReference>
<dbReference type="OrthoDB" id="981508at2"/>
<evidence type="ECO:0000256" key="3">
    <source>
        <dbReference type="SAM" id="MobiDB-lite"/>
    </source>
</evidence>
<gene>
    <name evidence="5" type="ORF">GRI89_14375</name>
</gene>
<name>A0A6I4SXH3_9SPHN</name>
<dbReference type="EMBL" id="WTYM01000057">
    <property type="protein sequence ID" value="MXO60725.1"/>
    <property type="molecule type" value="Genomic_DNA"/>
</dbReference>
<organism evidence="5 6">
    <name type="scientific">Croceibacterium salegens</name>
    <dbReference type="NCBI Taxonomy" id="1737568"/>
    <lineage>
        <taxon>Bacteria</taxon>
        <taxon>Pseudomonadati</taxon>
        <taxon>Pseudomonadota</taxon>
        <taxon>Alphaproteobacteria</taxon>
        <taxon>Sphingomonadales</taxon>
        <taxon>Erythrobacteraceae</taxon>
        <taxon>Croceibacterium</taxon>
    </lineage>
</organism>
<evidence type="ECO:0000259" key="4">
    <source>
        <dbReference type="Pfam" id="PF00685"/>
    </source>
</evidence>
<dbReference type="Gene3D" id="3.40.50.300">
    <property type="entry name" value="P-loop containing nucleotide triphosphate hydrolases"/>
    <property type="match status" value="1"/>
</dbReference>
<dbReference type="PANTHER" id="PTHR10605">
    <property type="entry name" value="HEPARAN SULFATE SULFOTRANSFERASE"/>
    <property type="match status" value="1"/>
</dbReference>
<feature type="region of interest" description="Disordered" evidence="3">
    <location>
        <begin position="320"/>
        <end position="341"/>
    </location>
</feature>
<dbReference type="RefSeq" id="WP_159797121.1">
    <property type="nucleotide sequence ID" value="NZ_WTYM01000057.1"/>
</dbReference>
<dbReference type="InterPro" id="IPR027417">
    <property type="entry name" value="P-loop_NTPase"/>
</dbReference>
<feature type="domain" description="Sulfotransferase" evidence="4">
    <location>
        <begin position="5"/>
        <end position="212"/>
    </location>
</feature>
<evidence type="ECO:0000313" key="5">
    <source>
        <dbReference type="EMBL" id="MXO60725.1"/>
    </source>
</evidence>
<proteinExistence type="predicted"/>
<dbReference type="InterPro" id="IPR037359">
    <property type="entry name" value="NST/OST"/>
</dbReference>
<accession>A0A6I4SXH3</accession>
<evidence type="ECO:0000256" key="2">
    <source>
        <dbReference type="ARBA" id="ARBA00023180"/>
    </source>
</evidence>
<evidence type="ECO:0000256" key="1">
    <source>
        <dbReference type="ARBA" id="ARBA00022679"/>
    </source>
</evidence>
<dbReference type="Pfam" id="PF00685">
    <property type="entry name" value="Sulfotransfer_1"/>
    <property type="match status" value="1"/>
</dbReference>
<keyword evidence="6" id="KW-1185">Reference proteome</keyword>
<keyword evidence="2" id="KW-0325">Glycoprotein</keyword>
<dbReference type="Proteomes" id="UP000433652">
    <property type="component" value="Unassembled WGS sequence"/>
</dbReference>